<evidence type="ECO:0000313" key="7">
    <source>
        <dbReference type="EMBL" id="EON96696.1"/>
    </source>
</evidence>
<feature type="transmembrane region" description="Helical" evidence="6">
    <location>
        <begin position="91"/>
        <end position="109"/>
    </location>
</feature>
<name>R8BBM0_PHAM7</name>
<evidence type="ECO:0000256" key="5">
    <source>
        <dbReference type="ARBA" id="ARBA00023136"/>
    </source>
</evidence>
<sequence>MGGYAIFLAPVAGIICADYWIVKKRKIDIPALYDPYGRYRYWYGINWQAMIAFLVALGPNLPGLVYSVGSTIGGSYIYITEGAKHIYSFDWLFGFVMSVFLYTGLSLLFPDQNVLVEETIRTLEVIDSKLHVDGDGEKSASVGTTALETKSLD</sequence>
<keyword evidence="3 6" id="KW-0812">Transmembrane</keyword>
<dbReference type="AlphaFoldDB" id="R8BBM0"/>
<comment type="subcellular location">
    <subcellularLocation>
        <location evidence="1">Membrane</location>
        <topology evidence="1">Multi-pass membrane protein</topology>
    </subcellularLocation>
</comment>
<dbReference type="PANTHER" id="PTHR30618:SF0">
    <property type="entry name" value="PURINE-URACIL PERMEASE NCS1"/>
    <property type="match status" value="1"/>
</dbReference>
<dbReference type="EMBL" id="KB933324">
    <property type="protein sequence ID" value="EON96696.1"/>
    <property type="molecule type" value="Genomic_DNA"/>
</dbReference>
<evidence type="ECO:0000256" key="6">
    <source>
        <dbReference type="SAM" id="Phobius"/>
    </source>
</evidence>
<evidence type="ECO:0000256" key="2">
    <source>
        <dbReference type="ARBA" id="ARBA00008974"/>
    </source>
</evidence>
<evidence type="ECO:0000256" key="4">
    <source>
        <dbReference type="ARBA" id="ARBA00022989"/>
    </source>
</evidence>
<organism evidence="7 8">
    <name type="scientific">Phaeoacremonium minimum (strain UCR-PA7)</name>
    <name type="common">Esca disease fungus</name>
    <name type="synonym">Togninia minima</name>
    <dbReference type="NCBI Taxonomy" id="1286976"/>
    <lineage>
        <taxon>Eukaryota</taxon>
        <taxon>Fungi</taxon>
        <taxon>Dikarya</taxon>
        <taxon>Ascomycota</taxon>
        <taxon>Pezizomycotina</taxon>
        <taxon>Sordariomycetes</taxon>
        <taxon>Sordariomycetidae</taxon>
        <taxon>Togniniales</taxon>
        <taxon>Togniniaceae</taxon>
        <taxon>Phaeoacremonium</taxon>
    </lineage>
</organism>
<dbReference type="GO" id="GO:0005886">
    <property type="term" value="C:plasma membrane"/>
    <property type="evidence" value="ECO:0007669"/>
    <property type="project" value="TreeGrafter"/>
</dbReference>
<dbReference type="OrthoDB" id="2018619at2759"/>
<gene>
    <name evidence="7" type="ORF">UCRPA7_7803</name>
</gene>
<dbReference type="GeneID" id="19328594"/>
<feature type="transmembrane region" description="Helical" evidence="6">
    <location>
        <begin position="6"/>
        <end position="21"/>
    </location>
</feature>
<evidence type="ECO:0000256" key="3">
    <source>
        <dbReference type="ARBA" id="ARBA00022692"/>
    </source>
</evidence>
<dbReference type="Proteomes" id="UP000014074">
    <property type="component" value="Unassembled WGS sequence"/>
</dbReference>
<keyword evidence="5 6" id="KW-0472">Membrane</keyword>
<dbReference type="InterPro" id="IPR001248">
    <property type="entry name" value="Pur-cyt_permease"/>
</dbReference>
<dbReference type="Pfam" id="PF02133">
    <property type="entry name" value="Transp_cyt_pur"/>
    <property type="match status" value="1"/>
</dbReference>
<accession>R8BBM0</accession>
<evidence type="ECO:0000256" key="1">
    <source>
        <dbReference type="ARBA" id="ARBA00004141"/>
    </source>
</evidence>
<protein>
    <submittedName>
        <fullName evidence="7">Putative ncs1 allantoate transporter protein</fullName>
    </submittedName>
</protein>
<dbReference type="GO" id="GO:0015205">
    <property type="term" value="F:nucleobase transmembrane transporter activity"/>
    <property type="evidence" value="ECO:0007669"/>
    <property type="project" value="TreeGrafter"/>
</dbReference>
<dbReference type="eggNOG" id="KOG2466">
    <property type="taxonomic scope" value="Eukaryota"/>
</dbReference>
<dbReference type="KEGG" id="tmn:UCRPA7_7803"/>
<dbReference type="RefSeq" id="XP_007918514.1">
    <property type="nucleotide sequence ID" value="XM_007920323.1"/>
</dbReference>
<reference evidence="8" key="1">
    <citation type="journal article" date="2013" name="Genome Announc.">
        <title>Draft genome sequence of the ascomycete Phaeoacremonium aleophilum strain UCR-PA7, a causal agent of the esca disease complex in grapevines.</title>
        <authorList>
            <person name="Blanco-Ulate B."/>
            <person name="Rolshausen P."/>
            <person name="Cantu D."/>
        </authorList>
    </citation>
    <scope>NUCLEOTIDE SEQUENCE [LARGE SCALE GENOMIC DNA]</scope>
    <source>
        <strain evidence="8">UCR-PA7</strain>
    </source>
</reference>
<keyword evidence="8" id="KW-1185">Reference proteome</keyword>
<dbReference type="InterPro" id="IPR045225">
    <property type="entry name" value="Uracil/uridine/allantoin_perm"/>
</dbReference>
<dbReference type="PANTHER" id="PTHR30618">
    <property type="entry name" value="NCS1 FAMILY PURINE/PYRIMIDINE TRANSPORTER"/>
    <property type="match status" value="1"/>
</dbReference>
<proteinExistence type="inferred from homology"/>
<dbReference type="HOGENOM" id="CLU_1714595_0_0_1"/>
<dbReference type="Gene3D" id="1.10.4160.10">
    <property type="entry name" value="Hydantoin permease"/>
    <property type="match status" value="1"/>
</dbReference>
<keyword evidence="4 6" id="KW-1133">Transmembrane helix</keyword>
<comment type="similarity">
    <text evidence="2">Belongs to the purine-cytosine permease (2.A.39) family.</text>
</comment>
<evidence type="ECO:0000313" key="8">
    <source>
        <dbReference type="Proteomes" id="UP000014074"/>
    </source>
</evidence>
<feature type="transmembrane region" description="Helical" evidence="6">
    <location>
        <begin position="41"/>
        <end position="57"/>
    </location>
</feature>